<evidence type="ECO:0000313" key="8">
    <source>
        <dbReference type="EMBL" id="KKT57150.1"/>
    </source>
</evidence>
<evidence type="ECO:0000256" key="5">
    <source>
        <dbReference type="RuleBase" id="RU003869"/>
    </source>
</evidence>
<dbReference type="PANTHER" id="PTHR11655:SF14">
    <property type="entry name" value="LARGE RIBOSOMAL SUBUNIT PROTEIN UL6M"/>
    <property type="match status" value="1"/>
</dbReference>
<dbReference type="GO" id="GO:0019843">
    <property type="term" value="F:rRNA binding"/>
    <property type="evidence" value="ECO:0007669"/>
    <property type="project" value="UniProtKB-UniRule"/>
</dbReference>
<dbReference type="PATRIC" id="fig|1618652.3.peg.504"/>
<feature type="domain" description="Large ribosomal subunit protein uL6 alpha-beta" evidence="7">
    <location>
        <begin position="92"/>
        <end position="164"/>
    </location>
</feature>
<dbReference type="Gene3D" id="3.90.930.12">
    <property type="entry name" value="Ribosomal protein L6, alpha-beta domain"/>
    <property type="match status" value="2"/>
</dbReference>
<dbReference type="GO" id="GO:0002181">
    <property type="term" value="P:cytoplasmic translation"/>
    <property type="evidence" value="ECO:0007669"/>
    <property type="project" value="TreeGrafter"/>
</dbReference>
<name>A0A0G1ID65_9BACT</name>
<dbReference type="Pfam" id="PF00347">
    <property type="entry name" value="Ribosomal_L6"/>
    <property type="match status" value="2"/>
</dbReference>
<keyword evidence="2 4" id="KW-0689">Ribosomal protein</keyword>
<accession>A0A0G1ID65</accession>
<evidence type="ECO:0000313" key="9">
    <source>
        <dbReference type="Proteomes" id="UP000033977"/>
    </source>
</evidence>
<evidence type="ECO:0000256" key="3">
    <source>
        <dbReference type="ARBA" id="ARBA00023274"/>
    </source>
</evidence>
<keyword evidence="3 4" id="KW-0687">Ribonucleoprotein</keyword>
<feature type="domain" description="Large ribosomal subunit protein uL6 alpha-beta" evidence="7">
    <location>
        <begin position="12"/>
        <end position="83"/>
    </location>
</feature>
<dbReference type="InterPro" id="IPR036789">
    <property type="entry name" value="Ribosomal_uL6-like_a/b-dom_sf"/>
</dbReference>
<comment type="subunit">
    <text evidence="4">Part of the 50S ribosomal subunit.</text>
</comment>
<gene>
    <name evidence="4" type="primary">rplF</name>
    <name evidence="8" type="ORF">UW49_C0007G0030</name>
</gene>
<dbReference type="AlphaFoldDB" id="A0A0G1ID65"/>
<dbReference type="PIRSF" id="PIRSF002162">
    <property type="entry name" value="Ribosomal_L6"/>
    <property type="match status" value="1"/>
</dbReference>
<evidence type="ECO:0000256" key="2">
    <source>
        <dbReference type="ARBA" id="ARBA00022980"/>
    </source>
</evidence>
<dbReference type="InterPro" id="IPR019906">
    <property type="entry name" value="Ribosomal_uL6_bac-type"/>
</dbReference>
<organism evidence="8 9">
    <name type="scientific">Candidatus Giovannonibacteria bacterium GW2011_GWB1_44_23</name>
    <dbReference type="NCBI Taxonomy" id="1618652"/>
    <lineage>
        <taxon>Bacteria</taxon>
        <taxon>Candidatus Giovannoniibacteriota</taxon>
    </lineage>
</organism>
<proteinExistence type="inferred from homology"/>
<protein>
    <recommendedName>
        <fullName evidence="4">Large ribosomal subunit protein uL6</fullName>
    </recommendedName>
</protein>
<keyword evidence="4 6" id="KW-0694">RNA-binding</keyword>
<dbReference type="InterPro" id="IPR000702">
    <property type="entry name" value="Ribosomal_uL6-like"/>
</dbReference>
<dbReference type="HAMAP" id="MF_01365_B">
    <property type="entry name" value="Ribosomal_uL6_B"/>
    <property type="match status" value="1"/>
</dbReference>
<dbReference type="SUPFAM" id="SSF56053">
    <property type="entry name" value="Ribosomal protein L6"/>
    <property type="match status" value="2"/>
</dbReference>
<comment type="caution">
    <text evidence="8">The sequence shown here is derived from an EMBL/GenBank/DDBJ whole genome shotgun (WGS) entry which is preliminary data.</text>
</comment>
<evidence type="ECO:0000256" key="4">
    <source>
        <dbReference type="HAMAP-Rule" id="MF_01365"/>
    </source>
</evidence>
<dbReference type="PROSITE" id="PS00525">
    <property type="entry name" value="RIBOSOMAL_L6_1"/>
    <property type="match status" value="1"/>
</dbReference>
<dbReference type="InterPro" id="IPR020040">
    <property type="entry name" value="Ribosomal_uL6_a/b-dom"/>
</dbReference>
<dbReference type="EMBL" id="LCIN01000007">
    <property type="protein sequence ID" value="KKT57150.1"/>
    <property type="molecule type" value="Genomic_DNA"/>
</dbReference>
<dbReference type="PANTHER" id="PTHR11655">
    <property type="entry name" value="60S/50S RIBOSOMAL PROTEIN L6/L9"/>
    <property type="match status" value="1"/>
</dbReference>
<dbReference type="PRINTS" id="PR00059">
    <property type="entry name" value="RIBOSOMALL6"/>
</dbReference>
<dbReference type="InterPro" id="IPR002358">
    <property type="entry name" value="Ribosomal_uL6_CS"/>
</dbReference>
<comment type="similarity">
    <text evidence="1 4 5">Belongs to the universal ribosomal protein uL6 family.</text>
</comment>
<dbReference type="GO" id="GO:0003735">
    <property type="term" value="F:structural constituent of ribosome"/>
    <property type="evidence" value="ECO:0007669"/>
    <property type="project" value="UniProtKB-UniRule"/>
</dbReference>
<sequence length="181" mass="19801">MSRLAKKPIILPAGVSAKKEADLWIFKGPKGELKKSFSTYIIIEERNGAFLISLKKDSIKDTYAMLGTTAALFKNCIKGVQSGFEKKLEIEGVGYRAQIDGNDLVLSIGFSHPIKIPAPEGITFKVEKNVITINGVDKEQTGRVAAQIRAEKKPEPYKGKGIHYLGEVIRRKAGKKAVSTA</sequence>
<dbReference type="FunFam" id="3.90.930.12:FF:000001">
    <property type="entry name" value="50S ribosomal protein L6"/>
    <property type="match status" value="1"/>
</dbReference>
<evidence type="ECO:0000256" key="6">
    <source>
        <dbReference type="RuleBase" id="RU003870"/>
    </source>
</evidence>
<evidence type="ECO:0000259" key="7">
    <source>
        <dbReference type="Pfam" id="PF00347"/>
    </source>
</evidence>
<keyword evidence="4 6" id="KW-0699">rRNA-binding</keyword>
<dbReference type="NCBIfam" id="TIGR03654">
    <property type="entry name" value="L6_bact"/>
    <property type="match status" value="1"/>
</dbReference>
<dbReference type="Proteomes" id="UP000033977">
    <property type="component" value="Unassembled WGS sequence"/>
</dbReference>
<dbReference type="GO" id="GO:0022625">
    <property type="term" value="C:cytosolic large ribosomal subunit"/>
    <property type="evidence" value="ECO:0007669"/>
    <property type="project" value="UniProtKB-UniRule"/>
</dbReference>
<reference evidence="8 9" key="1">
    <citation type="journal article" date="2015" name="Nature">
        <title>rRNA introns, odd ribosomes, and small enigmatic genomes across a large radiation of phyla.</title>
        <authorList>
            <person name="Brown C.T."/>
            <person name="Hug L.A."/>
            <person name="Thomas B.C."/>
            <person name="Sharon I."/>
            <person name="Castelle C.J."/>
            <person name="Singh A."/>
            <person name="Wilkins M.J."/>
            <person name="Williams K.H."/>
            <person name="Banfield J.F."/>
        </authorList>
    </citation>
    <scope>NUCLEOTIDE SEQUENCE [LARGE SCALE GENOMIC DNA]</scope>
</reference>
<evidence type="ECO:0000256" key="1">
    <source>
        <dbReference type="ARBA" id="ARBA00009356"/>
    </source>
</evidence>
<comment type="function">
    <text evidence="4 6">This protein binds to the 23S rRNA, and is important in its secondary structure. It is located near the subunit interface in the base of the L7/L12 stalk, and near the tRNA binding site of the peptidyltransferase center.</text>
</comment>